<evidence type="ECO:0000313" key="2">
    <source>
        <dbReference type="Proteomes" id="UP000256388"/>
    </source>
</evidence>
<organism evidence="1 2">
    <name type="scientific">Pelolinea submarina</name>
    <dbReference type="NCBI Taxonomy" id="913107"/>
    <lineage>
        <taxon>Bacteria</taxon>
        <taxon>Bacillati</taxon>
        <taxon>Chloroflexota</taxon>
        <taxon>Anaerolineae</taxon>
        <taxon>Anaerolineales</taxon>
        <taxon>Anaerolineaceae</taxon>
        <taxon>Pelolinea</taxon>
    </lineage>
</organism>
<evidence type="ECO:0000313" key="1">
    <source>
        <dbReference type="EMBL" id="REG11583.1"/>
    </source>
</evidence>
<dbReference type="Proteomes" id="UP000256388">
    <property type="component" value="Unassembled WGS sequence"/>
</dbReference>
<proteinExistence type="predicted"/>
<gene>
    <name evidence="1" type="ORF">DFR64_1475</name>
</gene>
<comment type="caution">
    <text evidence="1">The sequence shown here is derived from an EMBL/GenBank/DDBJ whole genome shotgun (WGS) entry which is preliminary data.</text>
</comment>
<protein>
    <submittedName>
        <fullName evidence="1">Uncharacterized protein</fullName>
    </submittedName>
</protein>
<dbReference type="AlphaFoldDB" id="A0A3E0AIY3"/>
<accession>A0A3E0AIY3</accession>
<name>A0A3E0AIY3_9CHLR</name>
<sequence>MKRRNICIVLITTTLLMAGCQEIEIKVIMPEENASPAGTSTPAPSIESTAETQAGVFNPDDYFFSESDLPQDVNFVADNKKTMFVSYLENPGTLYGIAHIRQYDSYDANIFVAQDIIQSPVPAKPEMLRTGHHGNLFEATPPDMSLGDYSLRLHMQSETENDYSYRFYKNNMIVIVDLRGFHPFVTEENVYRLAKIIYDKLPEEFPIAEQMDTPSLELQPELTDKYFYTLEMTTCQPPYEGTNPLIETELGYCFHADIISLIRNLKVGLYDEHYRKVIYMKEFLFMPQMGEWHTGFFFPVWGYSWQHLHEGDYRALFWVDGQLAASIPFTYIKKPSQPE</sequence>
<keyword evidence="2" id="KW-1185">Reference proteome</keyword>
<dbReference type="RefSeq" id="WP_126440407.1">
    <property type="nucleotide sequence ID" value="NZ_AP018437.1"/>
</dbReference>
<reference evidence="1 2" key="1">
    <citation type="submission" date="2018-08" db="EMBL/GenBank/DDBJ databases">
        <title>Genomic Encyclopedia of Type Strains, Phase IV (KMG-IV): sequencing the most valuable type-strain genomes for metagenomic binning, comparative biology and taxonomic classification.</title>
        <authorList>
            <person name="Goeker M."/>
        </authorList>
    </citation>
    <scope>NUCLEOTIDE SEQUENCE [LARGE SCALE GENOMIC DNA]</scope>
    <source>
        <strain evidence="1 2">DSM 23923</strain>
    </source>
</reference>
<dbReference type="PROSITE" id="PS51257">
    <property type="entry name" value="PROKAR_LIPOPROTEIN"/>
    <property type="match status" value="1"/>
</dbReference>
<dbReference type="EMBL" id="QUMS01000001">
    <property type="protein sequence ID" value="REG11583.1"/>
    <property type="molecule type" value="Genomic_DNA"/>
</dbReference>